<evidence type="ECO:0000313" key="7">
    <source>
        <dbReference type="Proteomes" id="UP001596098"/>
    </source>
</evidence>
<protein>
    <submittedName>
        <fullName evidence="6">Energy-coupling factor transporter transmembrane component T</fullName>
    </submittedName>
</protein>
<evidence type="ECO:0000313" key="6">
    <source>
        <dbReference type="EMBL" id="MFC6153492.1"/>
    </source>
</evidence>
<feature type="transmembrane region" description="Helical" evidence="5">
    <location>
        <begin position="296"/>
        <end position="312"/>
    </location>
</feature>
<dbReference type="Proteomes" id="UP001596098">
    <property type="component" value="Unassembled WGS sequence"/>
</dbReference>
<dbReference type="CDD" id="cd16914">
    <property type="entry name" value="EcfT"/>
    <property type="match status" value="1"/>
</dbReference>
<reference evidence="7" key="1">
    <citation type="journal article" date="2019" name="Int. J. Syst. Evol. Microbiol.">
        <title>The Global Catalogue of Microorganisms (GCM) 10K type strain sequencing project: providing services to taxonomists for standard genome sequencing and annotation.</title>
        <authorList>
            <consortium name="The Broad Institute Genomics Platform"/>
            <consortium name="The Broad Institute Genome Sequencing Center for Infectious Disease"/>
            <person name="Wu L."/>
            <person name="Ma J."/>
        </authorList>
    </citation>
    <scope>NUCLEOTIDE SEQUENCE [LARGE SCALE GENOMIC DNA]</scope>
    <source>
        <strain evidence="7">DFY28</strain>
    </source>
</reference>
<sequence>MRGPRELHPVAWWTWAVGMAACASQTTNPWALVLLAVVTCTVVYACRGDGTWARAFKLYLWLAGITVVVRVLFRVLLGGTSTGTVLVDLPAIPLPDFAAGIQLLGPVTREQVLAGLYDGMQLACIMLAFGAANALANPKRLLKVLPPALYEIGSAMVVAVSVLPQLADSARRVKHAQELRGGETGRFRGLRRLLVPVLEDAFERSLSLAAGMDARGYGRSGAVDPKARRVTGALMVVGVLGTCVGVYGFLDRTTPAWVGWPMLALGVVCAVAGTASAGRRVQRTRYRAETWHREEICVAASAVIAALAWAWLSKDHLMDLHPGVTGPPPATLGILVPPLVALLPLLVAPPAPTVRNRTAPHADTLHSEAEVVR</sequence>
<dbReference type="Pfam" id="PF02361">
    <property type="entry name" value="CbiQ"/>
    <property type="match status" value="1"/>
</dbReference>
<keyword evidence="2 5" id="KW-0812">Transmembrane</keyword>
<evidence type="ECO:0000256" key="1">
    <source>
        <dbReference type="ARBA" id="ARBA00004141"/>
    </source>
</evidence>
<evidence type="ECO:0000256" key="2">
    <source>
        <dbReference type="ARBA" id="ARBA00022692"/>
    </source>
</evidence>
<evidence type="ECO:0000256" key="5">
    <source>
        <dbReference type="SAM" id="Phobius"/>
    </source>
</evidence>
<keyword evidence="3 5" id="KW-1133">Transmembrane helix</keyword>
<dbReference type="PANTHER" id="PTHR33514">
    <property type="entry name" value="PROTEIN ABCI12, CHLOROPLASTIC"/>
    <property type="match status" value="1"/>
</dbReference>
<feature type="transmembrane region" description="Helical" evidence="5">
    <location>
        <begin position="332"/>
        <end position="348"/>
    </location>
</feature>
<comment type="caution">
    <text evidence="6">The sequence shown here is derived from an EMBL/GenBank/DDBJ whole genome shotgun (WGS) entry which is preliminary data.</text>
</comment>
<dbReference type="InterPro" id="IPR003339">
    <property type="entry name" value="ABC/ECF_trnsptr_transmembrane"/>
</dbReference>
<feature type="transmembrane region" description="Helical" evidence="5">
    <location>
        <begin position="256"/>
        <end position="275"/>
    </location>
</feature>
<keyword evidence="7" id="KW-1185">Reference proteome</keyword>
<name>A0ABW1QX17_9ACTN</name>
<dbReference type="RefSeq" id="WP_239022096.1">
    <property type="nucleotide sequence ID" value="NZ_CP034929.1"/>
</dbReference>
<accession>A0ABW1QX17</accession>
<proteinExistence type="predicted"/>
<evidence type="ECO:0000256" key="3">
    <source>
        <dbReference type="ARBA" id="ARBA00022989"/>
    </source>
</evidence>
<gene>
    <name evidence="6" type="ORF">ACFPWU_07415</name>
</gene>
<organism evidence="6 7">
    <name type="scientific">Nocardioides yefusunii</name>
    <dbReference type="NCBI Taxonomy" id="2500546"/>
    <lineage>
        <taxon>Bacteria</taxon>
        <taxon>Bacillati</taxon>
        <taxon>Actinomycetota</taxon>
        <taxon>Actinomycetes</taxon>
        <taxon>Propionibacteriales</taxon>
        <taxon>Nocardioidaceae</taxon>
        <taxon>Nocardioides</taxon>
    </lineage>
</organism>
<feature type="transmembrane region" description="Helical" evidence="5">
    <location>
        <begin position="116"/>
        <end position="136"/>
    </location>
</feature>
<evidence type="ECO:0000256" key="4">
    <source>
        <dbReference type="ARBA" id="ARBA00023136"/>
    </source>
</evidence>
<comment type="subcellular location">
    <subcellularLocation>
        <location evidence="1">Membrane</location>
        <topology evidence="1">Multi-pass membrane protein</topology>
    </subcellularLocation>
</comment>
<dbReference type="PROSITE" id="PS51257">
    <property type="entry name" value="PROKAR_LIPOPROTEIN"/>
    <property type="match status" value="1"/>
</dbReference>
<feature type="transmembrane region" description="Helical" evidence="5">
    <location>
        <begin position="230"/>
        <end position="250"/>
    </location>
</feature>
<dbReference type="PANTHER" id="PTHR33514:SF15">
    <property type="entry name" value="COBALT TRANSPORT PROTEIN"/>
    <property type="match status" value="1"/>
</dbReference>
<keyword evidence="4 5" id="KW-0472">Membrane</keyword>
<feature type="transmembrane region" description="Helical" evidence="5">
    <location>
        <begin position="58"/>
        <end position="77"/>
    </location>
</feature>
<dbReference type="EMBL" id="JBHSQI010000003">
    <property type="protein sequence ID" value="MFC6153492.1"/>
    <property type="molecule type" value="Genomic_DNA"/>
</dbReference>